<accession>A0A9P3CJV0</accession>
<name>A0A9P3CJV0_9PEZI</name>
<dbReference type="OrthoDB" id="3565018at2759"/>
<dbReference type="GeneID" id="68294502"/>
<organism evidence="2 3">
    <name type="scientific">Cercospora kikuchii</name>
    <dbReference type="NCBI Taxonomy" id="84275"/>
    <lineage>
        <taxon>Eukaryota</taxon>
        <taxon>Fungi</taxon>
        <taxon>Dikarya</taxon>
        <taxon>Ascomycota</taxon>
        <taxon>Pezizomycotina</taxon>
        <taxon>Dothideomycetes</taxon>
        <taxon>Dothideomycetidae</taxon>
        <taxon>Mycosphaerellales</taxon>
        <taxon>Mycosphaerellaceae</taxon>
        <taxon>Cercospora</taxon>
    </lineage>
</organism>
<comment type="caution">
    <text evidence="2">The sequence shown here is derived from an EMBL/GenBank/DDBJ whole genome shotgun (WGS) entry which is preliminary data.</text>
</comment>
<keyword evidence="1" id="KW-0732">Signal</keyword>
<gene>
    <name evidence="2" type="ORF">CKM354_000892700</name>
</gene>
<evidence type="ECO:0000313" key="2">
    <source>
        <dbReference type="EMBL" id="GIZ45774.1"/>
    </source>
</evidence>
<keyword evidence="3" id="KW-1185">Reference proteome</keyword>
<dbReference type="AlphaFoldDB" id="A0A9P3CJV0"/>
<feature type="chain" id="PRO_5040158758" evidence="1">
    <location>
        <begin position="24"/>
        <end position="507"/>
    </location>
</feature>
<dbReference type="PANTHER" id="PTHR35186:SF4">
    <property type="entry name" value="PRION-INHIBITION AND PROPAGATION HELO DOMAIN-CONTAINING PROTEIN"/>
    <property type="match status" value="1"/>
</dbReference>
<reference evidence="2 3" key="1">
    <citation type="submission" date="2021-01" db="EMBL/GenBank/DDBJ databases">
        <title>Cercospora kikuchii MAFF 305040 whole genome shotgun sequence.</title>
        <authorList>
            <person name="Kashiwa T."/>
            <person name="Suzuki T."/>
        </authorList>
    </citation>
    <scope>NUCLEOTIDE SEQUENCE [LARGE SCALE GENOMIC DNA]</scope>
    <source>
        <strain evidence="2 3">MAFF 305040</strain>
    </source>
</reference>
<dbReference type="EMBL" id="BOLY01000005">
    <property type="protein sequence ID" value="GIZ45774.1"/>
    <property type="molecule type" value="Genomic_DNA"/>
</dbReference>
<evidence type="ECO:0000313" key="3">
    <source>
        <dbReference type="Proteomes" id="UP000825890"/>
    </source>
</evidence>
<evidence type="ECO:0000256" key="1">
    <source>
        <dbReference type="SAM" id="SignalP"/>
    </source>
</evidence>
<sequence length="507" mass="57128">MEVAGVVLSAIPICVLVLEGWEATEPRVKAFWRARIAISRYARDLRAHRDNLEIAIKTLLHGCMSSQEIESSFEDVLKRDWTHPDQAALATTLRARHGDNFSLFQYGMLDICEDVRQIMVLMGVIPNDSKLLGHQLNVVLATNSQPTQSSTILHTRFRLLLKDKAIKAAFISLASNIDSLISRLRNNEIWQQHRRDDQAMSISAAAQRRRSHLQALGNTLKATTQSAQPPRTLDFAILLGEPCRDENDASEAMRYFAAYHDRTNWRRTIFHASDTIAAHRLNQSHPPNHTVISDLWPHLQGNHFECLELHLDLRGAQQLTGFYRTPYRVSYGTPTSSLRMLPARSLLGQHISRPRRLNMAATIASWMELLYGTPLMPEAWDPDDIKCMDFGPTSTDSLCLRTKFEAILTTSSAPSNQSIGTALLMLGIVLIELWSNKPCIALQNATPRSSENLGRILNDMMATEGNDLPIKYSRAVSDCWRLAHRPDAFEREFRGLVESVAQTAAIF</sequence>
<dbReference type="Proteomes" id="UP000825890">
    <property type="component" value="Unassembled WGS sequence"/>
</dbReference>
<dbReference type="PANTHER" id="PTHR35186">
    <property type="entry name" value="ANK_REP_REGION DOMAIN-CONTAINING PROTEIN"/>
    <property type="match status" value="1"/>
</dbReference>
<proteinExistence type="predicted"/>
<protein>
    <submittedName>
        <fullName evidence="2">Uncharacterized protein</fullName>
    </submittedName>
</protein>
<dbReference type="RefSeq" id="XP_044660261.1">
    <property type="nucleotide sequence ID" value="XM_044804326.1"/>
</dbReference>
<feature type="signal peptide" evidence="1">
    <location>
        <begin position="1"/>
        <end position="23"/>
    </location>
</feature>